<dbReference type="Proteomes" id="UP000015104">
    <property type="component" value="Unassembled WGS sequence"/>
</dbReference>
<evidence type="ECO:0000313" key="3">
    <source>
        <dbReference type="Proteomes" id="UP000015104"/>
    </source>
</evidence>
<reference evidence="2" key="2">
    <citation type="submission" date="2015-06" db="UniProtKB">
        <authorList>
            <consortium name="EnsemblMetazoa"/>
        </authorList>
    </citation>
    <scope>IDENTIFICATION</scope>
</reference>
<dbReference type="EMBL" id="CAEY01000175">
    <property type="status" value="NOT_ANNOTATED_CDS"/>
    <property type="molecule type" value="Genomic_DNA"/>
</dbReference>
<organism evidence="2 3">
    <name type="scientific">Tetranychus urticae</name>
    <name type="common">Two-spotted spider mite</name>
    <dbReference type="NCBI Taxonomy" id="32264"/>
    <lineage>
        <taxon>Eukaryota</taxon>
        <taxon>Metazoa</taxon>
        <taxon>Ecdysozoa</taxon>
        <taxon>Arthropoda</taxon>
        <taxon>Chelicerata</taxon>
        <taxon>Arachnida</taxon>
        <taxon>Acari</taxon>
        <taxon>Acariformes</taxon>
        <taxon>Trombidiformes</taxon>
        <taxon>Prostigmata</taxon>
        <taxon>Eleutherengona</taxon>
        <taxon>Raphignathae</taxon>
        <taxon>Tetranychoidea</taxon>
        <taxon>Tetranychidae</taxon>
        <taxon>Tetranychus</taxon>
    </lineage>
</organism>
<feature type="region of interest" description="Disordered" evidence="1">
    <location>
        <begin position="183"/>
        <end position="223"/>
    </location>
</feature>
<dbReference type="EnsemblMetazoa" id="tetur13g03000.1">
    <property type="protein sequence ID" value="tetur13g03000.1"/>
    <property type="gene ID" value="tetur13g03000"/>
</dbReference>
<dbReference type="AlphaFoldDB" id="T1KKA6"/>
<evidence type="ECO:0000256" key="1">
    <source>
        <dbReference type="SAM" id="MobiDB-lite"/>
    </source>
</evidence>
<feature type="compositionally biased region" description="Low complexity" evidence="1">
    <location>
        <begin position="205"/>
        <end position="221"/>
    </location>
</feature>
<protein>
    <recommendedName>
        <fullName evidence="4">BZIP domain-containing protein</fullName>
    </recommendedName>
</protein>
<feature type="compositionally biased region" description="Low complexity" evidence="1">
    <location>
        <begin position="56"/>
        <end position="84"/>
    </location>
</feature>
<sequence>MDQGNLHDMDKPTESTGKRNELPAETVCNFDSIELTFPYYDMYSVTCNYINSQYTSSSPSFAPSPSMNQPEQQQQQHQPLTSPPNETSFNESDLINGNSDFIGESNFPLNQIEPILIRPTTSNSYPNQVYSQQFTQQHHHQQMSLPTTSDYRETGSHELTYTTNGNHVNYNNTVNETLWSLNTENCSSSSSSPQTEQLNEHRSRSYSFSHYESSSSSNLNNHHNHHNHYPYICPYSSMETPTTEPTTGSTLPIGSFNQIQHSNVYSTPTLTSNPSTNNWNFNRPFASLSSNSSCSTSISSLASSASSTADQDYLFTIDDGDLSSCSSSASSNYSSSSSSNLTRAHRKRINLDDQSRSHRGHHRGKLTKKEKLDKMMSEDKRLESENSILREQIRVMEHQFKILQTKITNILIDAAKKEG</sequence>
<keyword evidence="3" id="KW-1185">Reference proteome</keyword>
<feature type="region of interest" description="Disordered" evidence="1">
    <location>
        <begin position="1"/>
        <end position="20"/>
    </location>
</feature>
<dbReference type="HOGENOM" id="CLU_1483860_0_0_1"/>
<feature type="region of interest" description="Disordered" evidence="1">
    <location>
        <begin position="328"/>
        <end position="379"/>
    </location>
</feature>
<dbReference type="KEGG" id="tut:107365035"/>
<feature type="compositionally biased region" description="Basic residues" evidence="1">
    <location>
        <begin position="357"/>
        <end position="366"/>
    </location>
</feature>
<feature type="region of interest" description="Disordered" evidence="1">
    <location>
        <begin position="56"/>
        <end position="102"/>
    </location>
</feature>
<accession>T1KKA6</accession>
<evidence type="ECO:0000313" key="2">
    <source>
        <dbReference type="EnsemblMetazoa" id="tetur13g03000.1"/>
    </source>
</evidence>
<reference evidence="3" key="1">
    <citation type="submission" date="2011-08" db="EMBL/GenBank/DDBJ databases">
        <authorList>
            <person name="Rombauts S."/>
        </authorList>
    </citation>
    <scope>NUCLEOTIDE SEQUENCE</scope>
    <source>
        <strain evidence="3">London</strain>
    </source>
</reference>
<name>T1KKA6_TETUR</name>
<feature type="compositionally biased region" description="Polar residues" evidence="1">
    <location>
        <begin position="85"/>
        <end position="99"/>
    </location>
</feature>
<proteinExistence type="predicted"/>
<gene>
    <name evidence="2" type="primary">107365035</name>
</gene>
<feature type="compositionally biased region" description="Basic and acidic residues" evidence="1">
    <location>
        <begin position="367"/>
        <end position="379"/>
    </location>
</feature>
<feature type="compositionally biased region" description="Low complexity" evidence="1">
    <location>
        <begin position="328"/>
        <end position="339"/>
    </location>
</feature>
<evidence type="ECO:0008006" key="4">
    <source>
        <dbReference type="Google" id="ProtNLM"/>
    </source>
</evidence>